<name>A0ABY2H5F9_9HYPO</name>
<dbReference type="Proteomes" id="UP001642720">
    <property type="component" value="Unassembled WGS sequence"/>
</dbReference>
<reference evidence="3 4" key="1">
    <citation type="submission" date="2018-01" db="EMBL/GenBank/DDBJ databases">
        <title>Genome characterization of the sugarcane-associated fungus Trichoderma ghanense CCMA-1212 and their application in lignocelulose bioconversion.</title>
        <authorList>
            <person name="Steindorff A.S."/>
            <person name="Mendes T.D."/>
            <person name="Vilela E.S.D."/>
            <person name="Rodrigues D.S."/>
            <person name="Formighieri E.F."/>
            <person name="Melo I.S."/>
            <person name="Favaro L.C.L."/>
        </authorList>
    </citation>
    <scope>NUCLEOTIDE SEQUENCE [LARGE SCALE GENOMIC DNA]</scope>
    <source>
        <strain evidence="3 4">CCMA-1212</strain>
    </source>
</reference>
<dbReference type="EMBL" id="PPTA01000005">
    <property type="protein sequence ID" value="TFB03532.1"/>
    <property type="molecule type" value="Genomic_DNA"/>
</dbReference>
<comment type="caution">
    <text evidence="3">The sequence shown here is derived from an EMBL/GenBank/DDBJ whole genome shotgun (WGS) entry which is preliminary data.</text>
</comment>
<feature type="compositionally biased region" description="Low complexity" evidence="1">
    <location>
        <begin position="380"/>
        <end position="391"/>
    </location>
</feature>
<feature type="domain" description="PP4R3 EVH1-like" evidence="2">
    <location>
        <begin position="325"/>
        <end position="390"/>
    </location>
</feature>
<evidence type="ECO:0000313" key="4">
    <source>
        <dbReference type="Proteomes" id="UP001642720"/>
    </source>
</evidence>
<dbReference type="PANTHER" id="PTHR23318">
    <property type="entry name" value="ATP SYNTHASE GAMMA-RELATED"/>
    <property type="match status" value="1"/>
</dbReference>
<dbReference type="Gene3D" id="2.30.29.30">
    <property type="entry name" value="Pleckstrin-homology domain (PH domain)/Phosphotyrosine-binding domain (PTB)"/>
    <property type="match status" value="1"/>
</dbReference>
<evidence type="ECO:0000259" key="2">
    <source>
        <dbReference type="Pfam" id="PF22972"/>
    </source>
</evidence>
<protein>
    <recommendedName>
        <fullName evidence="2">PP4R3 EVH1-like domain-containing protein</fullName>
    </recommendedName>
</protein>
<feature type="region of interest" description="Disordered" evidence="1">
    <location>
        <begin position="378"/>
        <end position="408"/>
    </location>
</feature>
<feature type="compositionally biased region" description="Basic residues" evidence="1">
    <location>
        <begin position="204"/>
        <end position="213"/>
    </location>
</feature>
<dbReference type="InterPro" id="IPR051137">
    <property type="entry name" value="PP4R3-like"/>
</dbReference>
<accession>A0ABY2H5F9</accession>
<dbReference type="PANTHER" id="PTHR23318:SF0">
    <property type="entry name" value="SERINE_THREONINE-PROTEIN PHOSPHATASE 4 REGULATORY SUBUNIT 3"/>
    <property type="match status" value="1"/>
</dbReference>
<organism evidence="3 4">
    <name type="scientific">Trichoderma ghanense</name>
    <dbReference type="NCBI Taxonomy" id="65468"/>
    <lineage>
        <taxon>Eukaryota</taxon>
        <taxon>Fungi</taxon>
        <taxon>Dikarya</taxon>
        <taxon>Ascomycota</taxon>
        <taxon>Pezizomycotina</taxon>
        <taxon>Sordariomycetes</taxon>
        <taxon>Hypocreomycetidae</taxon>
        <taxon>Hypocreales</taxon>
        <taxon>Hypocreaceae</taxon>
        <taxon>Trichoderma</taxon>
    </lineage>
</organism>
<dbReference type="Pfam" id="PF22972">
    <property type="entry name" value="EVH1_PP4R3"/>
    <property type="match status" value="1"/>
</dbReference>
<dbReference type="InterPro" id="IPR011993">
    <property type="entry name" value="PH-like_dom_sf"/>
</dbReference>
<feature type="compositionally biased region" description="Basic and acidic residues" evidence="1">
    <location>
        <begin position="184"/>
        <end position="203"/>
    </location>
</feature>
<feature type="region of interest" description="Disordered" evidence="1">
    <location>
        <begin position="174"/>
        <end position="213"/>
    </location>
</feature>
<dbReference type="GeneID" id="300576629"/>
<dbReference type="RefSeq" id="XP_073559733.1">
    <property type="nucleotide sequence ID" value="XM_073702179.1"/>
</dbReference>
<gene>
    <name evidence="3" type="ORF">CCMA1212_004896</name>
</gene>
<proteinExistence type="predicted"/>
<evidence type="ECO:0000313" key="3">
    <source>
        <dbReference type="EMBL" id="TFB03532.1"/>
    </source>
</evidence>
<feature type="region of interest" description="Disordered" evidence="1">
    <location>
        <begin position="20"/>
        <end position="87"/>
    </location>
</feature>
<evidence type="ECO:0000256" key="1">
    <source>
        <dbReference type="SAM" id="MobiDB-lite"/>
    </source>
</evidence>
<keyword evidence="4" id="KW-1185">Reference proteome</keyword>
<sequence>MHDPCRYSRAQVPRVVATASQTIASRRHGSPKPTIGRGKKIPLGKALRPAGGKAQPVQAPITGVRQSPRRAAPGGGTAGTPLPKRDAGRCHQLEAAEGPDRRLLCWHKGLLPAAPRAHTRFSPDSLRLWSRGLASRDIPLPETLRLTLLCRHPRSRRTGSLVLFSRRLLLCGPTPPSRRPTCAPERKREKEEEAEAKRRDVQGHKRNKGPPALRLKKFTRPTVSKRHIAALRCRPHFPTTLNPPPKSLPGQVAHLPAPSSPHRIPFTQGTVAALTILDQPETPELSLQQHLDLAPDLVGYGNQLVATGDDPQSSMMAQPVPHQDKKRVKVYELRNNDWFDRGTGFCTAKFATSEDGHKDAKVIVESEDQPERLLLETTIQKQDGFQKQQGKSAPESSFLPPSLSTDAD</sequence>
<dbReference type="InterPro" id="IPR055236">
    <property type="entry name" value="EVH1_PP4R3"/>
</dbReference>